<dbReference type="EMBL" id="JBHTCJ010000016">
    <property type="protein sequence ID" value="MFC7344457.1"/>
    <property type="molecule type" value="Genomic_DNA"/>
</dbReference>
<dbReference type="PANTHER" id="PTHR23542">
    <property type="match status" value="1"/>
</dbReference>
<keyword evidence="1" id="KW-0472">Membrane</keyword>
<dbReference type="InterPro" id="IPR036259">
    <property type="entry name" value="MFS_trans_sf"/>
</dbReference>
<dbReference type="Proteomes" id="UP001596504">
    <property type="component" value="Unassembled WGS sequence"/>
</dbReference>
<evidence type="ECO:0008006" key="4">
    <source>
        <dbReference type="Google" id="ProtNLM"/>
    </source>
</evidence>
<feature type="transmembrane region" description="Helical" evidence="1">
    <location>
        <begin position="30"/>
        <end position="53"/>
    </location>
</feature>
<keyword evidence="1" id="KW-1133">Transmembrane helix</keyword>
<reference evidence="3" key="1">
    <citation type="journal article" date="2019" name="Int. J. Syst. Evol. Microbiol.">
        <title>The Global Catalogue of Microorganisms (GCM) 10K type strain sequencing project: providing services to taxonomists for standard genome sequencing and annotation.</title>
        <authorList>
            <consortium name="The Broad Institute Genomics Platform"/>
            <consortium name="The Broad Institute Genome Sequencing Center for Infectious Disease"/>
            <person name="Wu L."/>
            <person name="Ma J."/>
        </authorList>
    </citation>
    <scope>NUCLEOTIDE SEQUENCE [LARGE SCALE GENOMIC DNA]</scope>
    <source>
        <strain evidence="3">WLHS5</strain>
    </source>
</reference>
<comment type="caution">
    <text evidence="2">The sequence shown here is derived from an EMBL/GenBank/DDBJ whole genome shotgun (WGS) entry which is preliminary data.</text>
</comment>
<dbReference type="SUPFAM" id="SSF103473">
    <property type="entry name" value="MFS general substrate transporter"/>
    <property type="match status" value="1"/>
</dbReference>
<accession>A0ABW2LQE4</accession>
<keyword evidence="3" id="KW-1185">Reference proteome</keyword>
<name>A0ABW2LQE4_9PSEU</name>
<dbReference type="RefSeq" id="WP_380672328.1">
    <property type="nucleotide sequence ID" value="NZ_JBHTCJ010000016.1"/>
</dbReference>
<organism evidence="2 3">
    <name type="scientific">Saccharopolyspora griseoalba</name>
    <dbReference type="NCBI Taxonomy" id="1431848"/>
    <lineage>
        <taxon>Bacteria</taxon>
        <taxon>Bacillati</taxon>
        <taxon>Actinomycetota</taxon>
        <taxon>Actinomycetes</taxon>
        <taxon>Pseudonocardiales</taxon>
        <taxon>Pseudonocardiaceae</taxon>
        <taxon>Saccharopolyspora</taxon>
    </lineage>
</organism>
<evidence type="ECO:0000313" key="2">
    <source>
        <dbReference type="EMBL" id="MFC7344457.1"/>
    </source>
</evidence>
<dbReference type="Gene3D" id="1.20.1250.20">
    <property type="entry name" value="MFS general substrate transporter like domains"/>
    <property type="match status" value="1"/>
</dbReference>
<sequence>MVSGICLAPALACVFAVIGDVVPAGTTTEAFAWLVTIFVMGNAIGTSLAGSVLENADLRAAFAAPALSACCGFLVLMASRLVRRDAGRLSANR</sequence>
<protein>
    <recommendedName>
        <fullName evidence="4">MFS transporter</fullName>
    </recommendedName>
</protein>
<feature type="transmembrane region" description="Helical" evidence="1">
    <location>
        <begin position="60"/>
        <end position="82"/>
    </location>
</feature>
<proteinExistence type="predicted"/>
<evidence type="ECO:0000256" key="1">
    <source>
        <dbReference type="SAM" id="Phobius"/>
    </source>
</evidence>
<keyword evidence="1" id="KW-0812">Transmembrane</keyword>
<gene>
    <name evidence="2" type="ORF">ACFQRI_23880</name>
</gene>
<evidence type="ECO:0000313" key="3">
    <source>
        <dbReference type="Proteomes" id="UP001596504"/>
    </source>
</evidence>
<dbReference type="PANTHER" id="PTHR23542:SF1">
    <property type="entry name" value="MAJOR FACILITATOR SUPERFAMILY (MFS) PROFILE DOMAIN-CONTAINING PROTEIN"/>
    <property type="match status" value="1"/>
</dbReference>